<dbReference type="AlphaFoldDB" id="T0FGM0"/>
<dbReference type="InterPro" id="IPR004360">
    <property type="entry name" value="Glyas_Fos-R_dOase_dom"/>
</dbReference>
<evidence type="ECO:0000256" key="1">
    <source>
        <dbReference type="ARBA" id="ARBA00001954"/>
    </source>
</evidence>
<keyword evidence="7 8" id="KW-0408">Iron</keyword>
<evidence type="ECO:0000256" key="7">
    <source>
        <dbReference type="ARBA" id="ARBA00023004"/>
    </source>
</evidence>
<organism evidence="10 11">
    <name type="scientific">Leptospira broomii serovar Hurstbridge str. 5399</name>
    <dbReference type="NCBI Taxonomy" id="1049789"/>
    <lineage>
        <taxon>Bacteria</taxon>
        <taxon>Pseudomonadati</taxon>
        <taxon>Spirochaetota</taxon>
        <taxon>Spirochaetia</taxon>
        <taxon>Leptospirales</taxon>
        <taxon>Leptospiraceae</taxon>
        <taxon>Leptospira</taxon>
    </lineage>
</organism>
<feature type="domain" description="VOC" evidence="9">
    <location>
        <begin position="14"/>
        <end position="128"/>
    </location>
</feature>
<evidence type="ECO:0000256" key="3">
    <source>
        <dbReference type="ARBA" id="ARBA00022723"/>
    </source>
</evidence>
<keyword evidence="3" id="KW-0479">Metal-binding</keyword>
<dbReference type="InterPro" id="IPR029068">
    <property type="entry name" value="Glyas_Bleomycin-R_OHBP_Dase"/>
</dbReference>
<dbReference type="GO" id="GO:0008198">
    <property type="term" value="F:ferrous iron binding"/>
    <property type="evidence" value="ECO:0007669"/>
    <property type="project" value="InterPro"/>
</dbReference>
<dbReference type="Proteomes" id="UP000015454">
    <property type="component" value="Unassembled WGS sequence"/>
</dbReference>
<accession>T0FGM0</accession>
<evidence type="ECO:0000256" key="5">
    <source>
        <dbReference type="ARBA" id="ARBA00022964"/>
    </source>
</evidence>
<dbReference type="InterPro" id="IPR037523">
    <property type="entry name" value="VOC_core"/>
</dbReference>
<dbReference type="CDD" id="cd07237">
    <property type="entry name" value="BphC1-RGP6_C_like"/>
    <property type="match status" value="1"/>
</dbReference>
<keyword evidence="5 8" id="KW-0223">Dioxygenase</keyword>
<dbReference type="STRING" id="1049789.LEP1GSC050_0660"/>
<evidence type="ECO:0000313" key="10">
    <source>
        <dbReference type="EMBL" id="EQA46767.1"/>
    </source>
</evidence>
<name>T0FGM0_9LEPT</name>
<keyword evidence="6 8" id="KW-0560">Oxidoreductase</keyword>
<sequence>MFKGNDINIFNSVKLGYAVIESNRLKEWYSFGKEAIGLHAEFDNDECVCFRLDKHKKRFLIRKGGTEDFTSLGFQIKDENSLNIILDRLKKRKVTIIPGEAGEAVLRGVKSFWQFVGPKGLNIELFIDPILTETPLKMSASGFVTEEFGMGHVAMVSKRPEELIEFWKEIFGARISDYIEQKMSGVTLDIVFLRMNPRHHSVAVAATRGLHLDPISTRIQHLNIEAKELKDVTGAYLRCKNLGFEIARGIGQHPNDLELSFYVITPSGFELEVGWNPIPVDEIEWKQNKYKQISSWGHRPEMSTTLSRFREFRRGIFSLFRSEYAPF</sequence>
<evidence type="ECO:0000256" key="8">
    <source>
        <dbReference type="RuleBase" id="RU000683"/>
    </source>
</evidence>
<dbReference type="RefSeq" id="WP_010569154.1">
    <property type="nucleotide sequence ID" value="NZ_AHMO02000004.1"/>
</dbReference>
<dbReference type="InterPro" id="IPR000486">
    <property type="entry name" value="Xdiol_ring_cleave_dOase_1/2"/>
</dbReference>
<evidence type="ECO:0000256" key="4">
    <source>
        <dbReference type="ARBA" id="ARBA00022797"/>
    </source>
</evidence>
<evidence type="ECO:0000256" key="6">
    <source>
        <dbReference type="ARBA" id="ARBA00023002"/>
    </source>
</evidence>
<dbReference type="PROSITE" id="PS00082">
    <property type="entry name" value="EXTRADIOL_DIOXYGENAS"/>
    <property type="match status" value="1"/>
</dbReference>
<keyword evidence="11" id="KW-1185">Reference proteome</keyword>
<dbReference type="EMBL" id="AHMO02000004">
    <property type="protein sequence ID" value="EQA46767.1"/>
    <property type="molecule type" value="Genomic_DNA"/>
</dbReference>
<proteinExistence type="inferred from homology"/>
<dbReference type="Pfam" id="PF00903">
    <property type="entry name" value="Glyoxalase"/>
    <property type="match status" value="1"/>
</dbReference>
<comment type="cofactor">
    <cofactor evidence="1 8">
        <name>Fe(2+)</name>
        <dbReference type="ChEBI" id="CHEBI:29033"/>
    </cofactor>
</comment>
<dbReference type="SUPFAM" id="SSF54593">
    <property type="entry name" value="Glyoxalase/Bleomycin resistance protein/Dihydroxybiphenyl dioxygenase"/>
    <property type="match status" value="2"/>
</dbReference>
<comment type="caution">
    <text evidence="10">The sequence shown here is derived from an EMBL/GenBank/DDBJ whole genome shotgun (WGS) entry which is preliminary data.</text>
</comment>
<dbReference type="Pfam" id="PF22632">
    <property type="entry name" value="BphC_D1"/>
    <property type="match status" value="1"/>
</dbReference>
<comment type="similarity">
    <text evidence="2 8">Belongs to the extradiol ring-cleavage dioxygenase family.</text>
</comment>
<gene>
    <name evidence="10" type="ORF">LEP1GSC050_0660</name>
</gene>
<dbReference type="GO" id="GO:0051213">
    <property type="term" value="F:dioxygenase activity"/>
    <property type="evidence" value="ECO:0007669"/>
    <property type="project" value="UniProtKB-KW"/>
</dbReference>
<reference evidence="10" key="1">
    <citation type="submission" date="2013-05" db="EMBL/GenBank/DDBJ databases">
        <authorList>
            <person name="Harkins D.M."/>
            <person name="Durkin A.S."/>
            <person name="Brinkac L.M."/>
            <person name="Haft D.H."/>
            <person name="Selengut J.D."/>
            <person name="Sanka R."/>
            <person name="DePew J."/>
            <person name="Purushe J."/>
            <person name="Hartskeerl R.A."/>
            <person name="Ahmed A."/>
            <person name="van der Linden H."/>
            <person name="Goris M.G.A."/>
            <person name="Vinetz J.M."/>
            <person name="Sutton G.G."/>
            <person name="Nierman W.C."/>
            <person name="Fouts D.E."/>
        </authorList>
    </citation>
    <scope>NUCLEOTIDE SEQUENCE [LARGE SCALE GENOMIC DNA]</scope>
    <source>
        <strain evidence="10">5399</strain>
    </source>
</reference>
<evidence type="ECO:0000259" key="9">
    <source>
        <dbReference type="PROSITE" id="PS51819"/>
    </source>
</evidence>
<evidence type="ECO:0000256" key="2">
    <source>
        <dbReference type="ARBA" id="ARBA00008784"/>
    </source>
</evidence>
<dbReference type="PROSITE" id="PS51819">
    <property type="entry name" value="VOC"/>
    <property type="match status" value="2"/>
</dbReference>
<evidence type="ECO:0000313" key="11">
    <source>
        <dbReference type="Proteomes" id="UP000015454"/>
    </source>
</evidence>
<feature type="domain" description="VOC" evidence="9">
    <location>
        <begin position="149"/>
        <end position="276"/>
    </location>
</feature>
<dbReference type="OrthoDB" id="371072at2"/>
<protein>
    <submittedName>
        <fullName evidence="10">2,3-dihydroxybiphenyl 1,2-dioxygenase</fullName>
    </submittedName>
</protein>
<dbReference type="Gene3D" id="3.10.180.10">
    <property type="entry name" value="2,3-Dihydroxybiphenyl 1,2-Dioxygenase, domain 1"/>
    <property type="match status" value="2"/>
</dbReference>
<keyword evidence="4 8" id="KW-0058">Aromatic hydrocarbons catabolism</keyword>